<protein>
    <submittedName>
        <fullName evidence="1">Uncharacterized protein</fullName>
    </submittedName>
</protein>
<evidence type="ECO:0000313" key="2">
    <source>
        <dbReference type="Proteomes" id="UP000633035"/>
    </source>
</evidence>
<dbReference type="RefSeq" id="WP_200289185.1">
    <property type="nucleotide sequence ID" value="NZ_JAENOF010000018.1"/>
</dbReference>
<name>A0ABS1G7W8_LISIV</name>
<dbReference type="Proteomes" id="UP000633035">
    <property type="component" value="Unassembled WGS sequence"/>
</dbReference>
<comment type="caution">
    <text evidence="1">The sequence shown here is derived from an EMBL/GenBank/DDBJ whole genome shotgun (WGS) entry which is preliminary data.</text>
</comment>
<proteinExistence type="predicted"/>
<dbReference type="EMBL" id="JAENOF010000018">
    <property type="protein sequence ID" value="MBK1962946.1"/>
    <property type="molecule type" value="Genomic_DNA"/>
</dbReference>
<organism evidence="1 2">
    <name type="scientific">Listeria ivanovii subsp. londoniensis</name>
    <dbReference type="NCBI Taxonomy" id="202752"/>
    <lineage>
        <taxon>Bacteria</taxon>
        <taxon>Bacillati</taxon>
        <taxon>Bacillota</taxon>
        <taxon>Bacilli</taxon>
        <taxon>Bacillales</taxon>
        <taxon>Listeriaceae</taxon>
        <taxon>Listeria</taxon>
    </lineage>
</organism>
<sequence>MYSVTLQYVLDSRKPIFNNKPDKYFYKEELRIRLSEAKLIGYVSIPLDNNDLYRPFYAVGK</sequence>
<reference evidence="1 2" key="1">
    <citation type="submission" date="2021-01" db="EMBL/GenBank/DDBJ databases">
        <title>Listeria ivanovii strains from Norway.</title>
        <authorList>
            <person name="Fagerlund A."/>
        </authorList>
    </citation>
    <scope>NUCLEOTIDE SEQUENCE [LARGE SCALE GENOMIC DNA]</scope>
    <source>
        <strain evidence="1 2">MF6989</strain>
    </source>
</reference>
<accession>A0ABS1G7W8</accession>
<evidence type="ECO:0000313" key="1">
    <source>
        <dbReference type="EMBL" id="MBK1962946.1"/>
    </source>
</evidence>
<gene>
    <name evidence="1" type="ORF">JI642_12640</name>
</gene>
<keyword evidence="2" id="KW-1185">Reference proteome</keyword>